<name>A0ABT5HXS7_9CAUL</name>
<evidence type="ECO:0000256" key="1">
    <source>
        <dbReference type="ARBA" id="ARBA00004442"/>
    </source>
</evidence>
<keyword evidence="2 4" id="KW-0472">Membrane</keyword>
<proteinExistence type="inferred from homology"/>
<comment type="subcellular location">
    <subcellularLocation>
        <location evidence="1 4">Cell outer membrane</location>
    </subcellularLocation>
</comment>
<dbReference type="Pfam" id="PF00593">
    <property type="entry name" value="TonB_dep_Rec_b-barrel"/>
    <property type="match status" value="1"/>
</dbReference>
<evidence type="ECO:0000256" key="5">
    <source>
        <dbReference type="SAM" id="SignalP"/>
    </source>
</evidence>
<accession>A0ABT5HXS7</accession>
<dbReference type="InterPro" id="IPR037066">
    <property type="entry name" value="Plug_dom_sf"/>
</dbReference>
<dbReference type="InterPro" id="IPR010104">
    <property type="entry name" value="TonB_rcpt_bac"/>
</dbReference>
<dbReference type="SUPFAM" id="SSF56935">
    <property type="entry name" value="Porins"/>
    <property type="match status" value="1"/>
</dbReference>
<evidence type="ECO:0000256" key="2">
    <source>
        <dbReference type="ARBA" id="ARBA00023136"/>
    </source>
</evidence>
<dbReference type="PANTHER" id="PTHR40980:SF4">
    <property type="entry name" value="TONB-DEPENDENT RECEPTOR-LIKE BETA-BARREL DOMAIN-CONTAINING PROTEIN"/>
    <property type="match status" value="1"/>
</dbReference>
<keyword evidence="9" id="KW-1185">Reference proteome</keyword>
<evidence type="ECO:0000256" key="3">
    <source>
        <dbReference type="ARBA" id="ARBA00023237"/>
    </source>
</evidence>
<dbReference type="InterPro" id="IPR000531">
    <property type="entry name" value="Beta-barrel_TonB"/>
</dbReference>
<keyword evidence="8" id="KW-0675">Receptor</keyword>
<feature type="domain" description="TonB-dependent receptor plug" evidence="7">
    <location>
        <begin position="66"/>
        <end position="180"/>
    </location>
</feature>
<evidence type="ECO:0000259" key="6">
    <source>
        <dbReference type="Pfam" id="PF00593"/>
    </source>
</evidence>
<evidence type="ECO:0000313" key="9">
    <source>
        <dbReference type="Proteomes" id="UP001214854"/>
    </source>
</evidence>
<evidence type="ECO:0000256" key="4">
    <source>
        <dbReference type="RuleBase" id="RU003357"/>
    </source>
</evidence>
<dbReference type="Proteomes" id="UP001214854">
    <property type="component" value="Unassembled WGS sequence"/>
</dbReference>
<comment type="caution">
    <text evidence="8">The sequence shown here is derived from an EMBL/GenBank/DDBJ whole genome shotgun (WGS) entry which is preliminary data.</text>
</comment>
<feature type="signal peptide" evidence="5">
    <location>
        <begin position="1"/>
        <end position="33"/>
    </location>
</feature>
<keyword evidence="5" id="KW-0732">Signal</keyword>
<keyword evidence="3" id="KW-0998">Cell outer membrane</keyword>
<dbReference type="PANTHER" id="PTHR40980">
    <property type="entry name" value="PLUG DOMAIN-CONTAINING PROTEIN"/>
    <property type="match status" value="1"/>
</dbReference>
<keyword evidence="4" id="KW-0798">TonB box</keyword>
<feature type="chain" id="PRO_5046115041" evidence="5">
    <location>
        <begin position="34"/>
        <end position="1253"/>
    </location>
</feature>
<dbReference type="InterPro" id="IPR036942">
    <property type="entry name" value="Beta-barrel_TonB_sf"/>
</dbReference>
<dbReference type="Pfam" id="PF07715">
    <property type="entry name" value="Plug"/>
    <property type="match status" value="1"/>
</dbReference>
<evidence type="ECO:0000313" key="8">
    <source>
        <dbReference type="EMBL" id="MDC7684828.1"/>
    </source>
</evidence>
<dbReference type="Gene3D" id="2.40.170.20">
    <property type="entry name" value="TonB-dependent receptor, beta-barrel domain"/>
    <property type="match status" value="1"/>
</dbReference>
<protein>
    <submittedName>
        <fullName evidence="8">TonB-dependent receptor</fullName>
    </submittedName>
</protein>
<dbReference type="Gene3D" id="2.170.130.10">
    <property type="entry name" value="TonB-dependent receptor, plug domain"/>
    <property type="match status" value="1"/>
</dbReference>
<dbReference type="RefSeq" id="WP_272749300.1">
    <property type="nucleotide sequence ID" value="NZ_JAQQKX010000016.1"/>
</dbReference>
<feature type="domain" description="TonB-dependent receptor-like beta-barrel" evidence="6">
    <location>
        <begin position="736"/>
        <end position="1207"/>
    </location>
</feature>
<sequence length="1253" mass="134660">MQFSKTPGIRRALGAGTAMALVILITGHGTALAQNAGTTDAAANDDATTVIVTGVRASQRTAIDRKKKAKTATDSIIAEDVGKFPDKNIGEAISRIAGVALSRSDYGEGETVSVRGGNSAQTSIEIDGLGVQNTSTTGGLAFNGDGRSKDFREFPADLIKSVDVIKGNTAAQTEGGIGGGIVIQTRSPLDFKKPFVSFRYDMTQNSLSKKWTPEVNLIATSKFLDGRLGILFNASQSSIQNDNNAVQNSTSGSQGLARAYVGAGTGNVIGTTSIDLDGSAEKTFTFNPSTLSGAGINTAFANSTETPLSLVTKSAAAKTKAECMAAFPLLTGNTAATAQRTNELITCLNQWGDYTPSLVRYFVRQNKELRQTVDLRADYRVNEHLDVYAKVMYNKRRVEDVQLTLTPGQILFNSATTAFPANGSFAAYNGAGYTDTGNVRSAIAGSGYYLYDGISFGSVTAPNNAAGTANGVIGAVANLIPSSLKFDSAHHLIAGTITDGSTTLDQVQNTNDISSKYFSAGLDYHRGPIKATLLYGHAESEYTRYDFRINPGLTYAYGQANLSLENGLWNFSLPANFDTGNASNYTITRAAAATRGACTPSGINPCVTGQTGAYTVAQQPWTSFNIGIQMSPKLSETSEDTLKGDFTYNFEEKIPFIKTLQLGFNNRKTESYGWDGSGRTISPENTHIVNGVATTPYGTAGYVAPVVIARQNLRGVVRACDDTRYGTTGTAAPAGALPCNYGYLANTDLTTRYEGTYTMRPGDLQAILNQVLTGPTNQFFAGFPDRGNLINGFSQIDVHKFYNLIAQSATGFYGAGGNPLAHYNFDCMKVCTASDGKQYDMLYRHALEETTAAYWMVEFEQDLPFDMVFNGNVGTRMVKTDVEGTGFITLSSVRCNSLANCTPSTATSGNTYTLTAQTNVAVSSHTTDWLPSYNFNLWVLPDQLVVRYNTSKSMSRPSIAQLLPAGTCTFDQRFDGAGADNGCGTFGNPGLKPLTAKKKNLSIEWYPNKDTQFSYAHFEDDITGSVTTGSVTDAKLLAGTGAIDPVTGRDVTNDDFAYTTYVNAGGFLREGDEYSFKTAFTFLPWKLRYLGADGNYAKITSTTNSAAVRDPNTGETLPPIDEPSYYANLSLWYDDGRTNARVSYQARSEVFKCIASCGANTAANYPGDGYTNIRLPYNPGAPTYTDESKYVDIKVTHKVRPEVELFFQMTNALKEETRKDQGNFVTYADGTPSVLEVGYGGYRVTAGFTLRTR</sequence>
<dbReference type="InterPro" id="IPR012910">
    <property type="entry name" value="Plug_dom"/>
</dbReference>
<dbReference type="NCBIfam" id="TIGR01782">
    <property type="entry name" value="TonB-Xanth-Caul"/>
    <property type="match status" value="1"/>
</dbReference>
<evidence type="ECO:0000259" key="7">
    <source>
        <dbReference type="Pfam" id="PF07715"/>
    </source>
</evidence>
<comment type="similarity">
    <text evidence="4">Belongs to the TonB-dependent receptor family.</text>
</comment>
<dbReference type="EMBL" id="JAQQKX010000016">
    <property type="protein sequence ID" value="MDC7684828.1"/>
    <property type="molecule type" value="Genomic_DNA"/>
</dbReference>
<reference evidence="8 9" key="1">
    <citation type="submission" date="2023-01" db="EMBL/GenBank/DDBJ databases">
        <title>Novel species of the genus Asticcacaulis isolated from rivers.</title>
        <authorList>
            <person name="Lu H."/>
        </authorList>
    </citation>
    <scope>NUCLEOTIDE SEQUENCE [LARGE SCALE GENOMIC DNA]</scope>
    <source>
        <strain evidence="8 9">BYS171W</strain>
    </source>
</reference>
<organism evidence="8 9">
    <name type="scientific">Asticcacaulis aquaticus</name>
    <dbReference type="NCBI Taxonomy" id="2984212"/>
    <lineage>
        <taxon>Bacteria</taxon>
        <taxon>Pseudomonadati</taxon>
        <taxon>Pseudomonadota</taxon>
        <taxon>Alphaproteobacteria</taxon>
        <taxon>Caulobacterales</taxon>
        <taxon>Caulobacteraceae</taxon>
        <taxon>Asticcacaulis</taxon>
    </lineage>
</organism>
<gene>
    <name evidence="8" type="ORF">PQU92_16205</name>
</gene>